<organism evidence="4 5">
    <name type="scientific">Salipiger profundus</name>
    <dbReference type="NCBI Taxonomy" id="1229727"/>
    <lineage>
        <taxon>Bacteria</taxon>
        <taxon>Pseudomonadati</taxon>
        <taxon>Pseudomonadota</taxon>
        <taxon>Alphaproteobacteria</taxon>
        <taxon>Rhodobacterales</taxon>
        <taxon>Roseobacteraceae</taxon>
        <taxon>Salipiger</taxon>
    </lineage>
</organism>
<protein>
    <submittedName>
        <fullName evidence="4">Diaminopropionate ammonia-lyase</fullName>
        <ecNumber evidence="4">4.3.1.15</ecNumber>
    </submittedName>
</protein>
<keyword evidence="5" id="KW-1185">Reference proteome</keyword>
<dbReference type="InterPro" id="IPR001926">
    <property type="entry name" value="TrpB-like_PALP"/>
</dbReference>
<evidence type="ECO:0000313" key="5">
    <source>
        <dbReference type="Proteomes" id="UP000186559"/>
    </source>
</evidence>
<dbReference type="Proteomes" id="UP000186559">
    <property type="component" value="Chromosome"/>
</dbReference>
<dbReference type="CDD" id="cd00640">
    <property type="entry name" value="Trp-synth-beta_II"/>
    <property type="match status" value="1"/>
</dbReference>
<comment type="cofactor">
    <cofactor evidence="1">
        <name>pyridoxal 5'-phosphate</name>
        <dbReference type="ChEBI" id="CHEBI:597326"/>
    </cofactor>
</comment>
<dbReference type="GO" id="GO:0008838">
    <property type="term" value="F:diaminopropionate ammonia-lyase activity"/>
    <property type="evidence" value="ECO:0007669"/>
    <property type="project" value="UniProtKB-EC"/>
</dbReference>
<evidence type="ECO:0000256" key="2">
    <source>
        <dbReference type="ARBA" id="ARBA00022898"/>
    </source>
</evidence>
<dbReference type="KEGG" id="tpro:Ga0080559_TMP3360"/>
<evidence type="ECO:0000259" key="3">
    <source>
        <dbReference type="Pfam" id="PF00291"/>
    </source>
</evidence>
<dbReference type="AlphaFoldDB" id="A0A1U7D7V9"/>
<dbReference type="EC" id="4.3.1.15" evidence="4"/>
<name>A0A1U7D7V9_9RHOB</name>
<accession>A0A1U7D7V9</accession>
<dbReference type="InterPro" id="IPR036052">
    <property type="entry name" value="TrpB-like_PALP_sf"/>
</dbReference>
<keyword evidence="2" id="KW-0663">Pyridoxal phosphate</keyword>
<dbReference type="Pfam" id="PF00291">
    <property type="entry name" value="PALP"/>
    <property type="match status" value="1"/>
</dbReference>
<reference evidence="4 5" key="1">
    <citation type="submission" date="2016-03" db="EMBL/GenBank/DDBJ databases">
        <title>Deep-sea bacteria in the southern Pacific.</title>
        <authorList>
            <person name="Tang K."/>
        </authorList>
    </citation>
    <scope>NUCLEOTIDE SEQUENCE [LARGE SCALE GENOMIC DNA]</scope>
    <source>
        <strain evidence="4 5">JLT2016</strain>
    </source>
</reference>
<dbReference type="EMBL" id="CP014796">
    <property type="protein sequence ID" value="APX24156.1"/>
    <property type="molecule type" value="Genomic_DNA"/>
</dbReference>
<dbReference type="Gene3D" id="3.40.50.1100">
    <property type="match status" value="3"/>
</dbReference>
<dbReference type="PANTHER" id="PTHR42937:SF1">
    <property type="entry name" value="DIAMINOPROPIONATE AMMONIA-LYASE"/>
    <property type="match status" value="1"/>
</dbReference>
<sequence length="351" mass="36202">MFHANAEGRSAERHDGFRASAERPLALLADCPAYAPTPLSDAAALADTLGVARLWIKDESTRMGLGSFKALGGAFAVVQMILDRAGGHDPMTPEARAVAAQMTFITASAGNHGLSVAAGARVFHAGAKIVLAASVPESFADRIRAAGAEVIRVAGSYEDSIAEAMRLAEENGWIHLADGSWPGYIEAPALIMEGYTVLAEECRRSFADGGAWPTHVVLQAGVGGLAAAVAAHVRRFWEVQPEIVVVEPEAAPCMLESVRAGGLTPGQGPASTMGRLDCKDASLLAFETLRRDADAFLTVSDDAAAQAVALLHGADMASTPSGAAALAGLQALAPGKEARVMVILSEGPEAG</sequence>
<dbReference type="PANTHER" id="PTHR42937">
    <property type="match status" value="1"/>
</dbReference>
<dbReference type="OrthoDB" id="34584at2"/>
<evidence type="ECO:0000313" key="4">
    <source>
        <dbReference type="EMBL" id="APX24156.1"/>
    </source>
</evidence>
<dbReference type="NCBIfam" id="NF006058">
    <property type="entry name" value="PRK08206.1"/>
    <property type="match status" value="1"/>
</dbReference>
<dbReference type="STRING" id="1229727.Ga0080559_TMP3360"/>
<evidence type="ECO:0000256" key="1">
    <source>
        <dbReference type="ARBA" id="ARBA00001933"/>
    </source>
</evidence>
<keyword evidence="4" id="KW-0456">Lyase</keyword>
<dbReference type="SUPFAM" id="SSF53686">
    <property type="entry name" value="Tryptophan synthase beta subunit-like PLP-dependent enzymes"/>
    <property type="match status" value="1"/>
</dbReference>
<feature type="domain" description="Tryptophan synthase beta chain-like PALP" evidence="3">
    <location>
        <begin position="33"/>
        <end position="345"/>
    </location>
</feature>
<gene>
    <name evidence="4" type="ORF">Ga0080559_TMP3360</name>
</gene>
<proteinExistence type="predicted"/>
<dbReference type="RefSeq" id="WP_083697833.1">
    <property type="nucleotide sequence ID" value="NZ_BMEW01000001.1"/>
</dbReference>